<evidence type="ECO:0000313" key="2">
    <source>
        <dbReference type="EMBL" id="CAQ05543.1"/>
    </source>
</evidence>
<organism evidence="2 3">
    <name type="scientific">Corynebacterium urealyticum (strain ATCC 43042 / DSM 7109)</name>
    <dbReference type="NCBI Taxonomy" id="504474"/>
    <lineage>
        <taxon>Bacteria</taxon>
        <taxon>Bacillati</taxon>
        <taxon>Actinomycetota</taxon>
        <taxon>Actinomycetes</taxon>
        <taxon>Mycobacteriales</taxon>
        <taxon>Corynebacteriaceae</taxon>
        <taxon>Corynebacterium</taxon>
    </lineage>
</organism>
<dbReference type="InterPro" id="IPR029058">
    <property type="entry name" value="AB_hydrolase_fold"/>
</dbReference>
<sequence length="360" mass="37928">MPRPEPCLGGGTKIEGMTDGEKNSTDQNAKTLGATPNSDIASLPGAHRDVQEGVEPLTPAEQLVQLNNFFEDNYPEIFRSLTTDEGAEYMQQGQPVPQELTAATERMWSKVPDLLTHSSQLVLGAGLDHAMPHVAFCREGISSAAWPVGQPGVAEFPQGVGATVLRPDEPTGALAISLHGGPGWFGDQQAHEQLWQPLFAALAQQSGVTIVDLTYPLPLAGGDGARGWEATVAAVGQAFDAVRGSAEALGCDEARAGIVAFGSGLVAAAQALREAAWVAALSPRIAGPLEELEGEKLGIPALLSIASEDSRATPAERAASFAKSVFSEVDTQEFLSEHIIAPPTVWRERVSAAGQWLSRR</sequence>
<keyword evidence="3" id="KW-1185">Reference proteome</keyword>
<evidence type="ECO:0008006" key="4">
    <source>
        <dbReference type="Google" id="ProtNLM"/>
    </source>
</evidence>
<dbReference type="AlphaFoldDB" id="B1VIF9"/>
<dbReference type="EMBL" id="AM942444">
    <property type="protein sequence ID" value="CAQ05543.1"/>
    <property type="molecule type" value="Genomic_DNA"/>
</dbReference>
<dbReference type="Proteomes" id="UP000001727">
    <property type="component" value="Chromosome"/>
</dbReference>
<dbReference type="KEGG" id="cur:cu1583"/>
<proteinExistence type="predicted"/>
<dbReference type="HOGENOM" id="CLU_780133_0_0_11"/>
<name>B1VIF9_CORU7</name>
<evidence type="ECO:0000256" key="1">
    <source>
        <dbReference type="SAM" id="MobiDB-lite"/>
    </source>
</evidence>
<protein>
    <recommendedName>
        <fullName evidence="4">Alpha/beta hydrolase</fullName>
    </recommendedName>
</protein>
<evidence type="ECO:0000313" key="3">
    <source>
        <dbReference type="Proteomes" id="UP000001727"/>
    </source>
</evidence>
<feature type="region of interest" description="Disordered" evidence="1">
    <location>
        <begin position="1"/>
        <end position="41"/>
    </location>
</feature>
<gene>
    <name evidence="2" type="ordered locus">cu1583</name>
</gene>
<dbReference type="SUPFAM" id="SSF53474">
    <property type="entry name" value="alpha/beta-Hydrolases"/>
    <property type="match status" value="1"/>
</dbReference>
<dbReference type="eggNOG" id="COG0657">
    <property type="taxonomic scope" value="Bacteria"/>
</dbReference>
<reference evidence="2 3" key="1">
    <citation type="journal article" date="2008" name="J. Biotechnol.">
        <title>The lifestyle of Corynebacterium urealyticum derived from its complete genome sequence established by pyrosequencing.</title>
        <authorList>
            <person name="Tauch A."/>
            <person name="Trost E."/>
            <person name="Tilker A."/>
            <person name="Ludewig U."/>
            <person name="Schneiker S."/>
            <person name="Goesmann A."/>
            <person name="Arnold W."/>
            <person name="Bekel T."/>
            <person name="Brinkrolf K."/>
            <person name="Brune I."/>
            <person name="Goetker S."/>
            <person name="Kalinowski J."/>
            <person name="Kamp P.-B."/>
            <person name="Lobo F.P."/>
            <person name="Viehoever P."/>
            <person name="Weisshaar B."/>
            <person name="Soriano F."/>
            <person name="Droege M."/>
            <person name="Puehler A."/>
        </authorList>
    </citation>
    <scope>NUCLEOTIDE SEQUENCE [LARGE SCALE GENOMIC DNA]</scope>
    <source>
        <strain evidence="3">ATCC 43042 / DSM 7109</strain>
    </source>
</reference>
<dbReference type="Gene3D" id="3.40.50.1820">
    <property type="entry name" value="alpha/beta hydrolase"/>
    <property type="match status" value="1"/>
</dbReference>
<feature type="compositionally biased region" description="Polar residues" evidence="1">
    <location>
        <begin position="25"/>
        <end position="40"/>
    </location>
</feature>
<accession>B1VIF9</accession>
<dbReference type="STRING" id="504474.cu1583"/>